<keyword evidence="5 17" id="KW-0813">Transport</keyword>
<dbReference type="InterPro" id="IPR010934">
    <property type="entry name" value="NADH_DH_su5_C"/>
</dbReference>
<feature type="transmembrane region" description="Helical" evidence="17">
    <location>
        <begin position="181"/>
        <end position="202"/>
    </location>
</feature>
<evidence type="ECO:0000256" key="3">
    <source>
        <dbReference type="ARBA" id="ARBA00012944"/>
    </source>
</evidence>
<proteinExistence type="inferred from homology"/>
<feature type="transmembrane region" description="Helical" evidence="17">
    <location>
        <begin position="113"/>
        <end position="131"/>
    </location>
</feature>
<feature type="transmembrane region" description="Helical" evidence="17">
    <location>
        <begin position="545"/>
        <end position="563"/>
    </location>
</feature>
<comment type="catalytic activity">
    <reaction evidence="16 17">
        <text>a ubiquinone + NADH + 5 H(+)(in) = a ubiquinol + NAD(+) + 4 H(+)(out)</text>
        <dbReference type="Rhea" id="RHEA:29091"/>
        <dbReference type="Rhea" id="RHEA-COMP:9565"/>
        <dbReference type="Rhea" id="RHEA-COMP:9566"/>
        <dbReference type="ChEBI" id="CHEBI:15378"/>
        <dbReference type="ChEBI" id="CHEBI:16389"/>
        <dbReference type="ChEBI" id="CHEBI:17976"/>
        <dbReference type="ChEBI" id="CHEBI:57540"/>
        <dbReference type="ChEBI" id="CHEBI:57945"/>
        <dbReference type="EC" id="7.1.1.2"/>
    </reaction>
</comment>
<geneLocation type="mitochondrion" evidence="21"/>
<dbReference type="GO" id="GO:0015990">
    <property type="term" value="P:electron transport coupled proton transport"/>
    <property type="evidence" value="ECO:0007669"/>
    <property type="project" value="TreeGrafter"/>
</dbReference>
<feature type="transmembrane region" description="Helical" evidence="17">
    <location>
        <begin position="269"/>
        <end position="289"/>
    </location>
</feature>
<keyword evidence="10" id="KW-0249">Electron transport</keyword>
<feature type="transmembrane region" description="Helical" evidence="17">
    <location>
        <begin position="61"/>
        <end position="78"/>
    </location>
</feature>
<keyword evidence="9" id="KW-1278">Translocase</keyword>
<feature type="domain" description="NADH-Ubiquinone oxidoreductase (complex I) chain 5 N-terminal" evidence="19">
    <location>
        <begin position="42"/>
        <end position="90"/>
    </location>
</feature>
<evidence type="ECO:0000256" key="10">
    <source>
        <dbReference type="ARBA" id="ARBA00022982"/>
    </source>
</evidence>
<keyword evidence="12 17" id="KW-0520">NAD</keyword>
<feature type="domain" description="NADH:quinone oxidoreductase/Mrp antiporter transmembrane" evidence="18">
    <location>
        <begin position="107"/>
        <end position="378"/>
    </location>
</feature>
<keyword evidence="8" id="KW-0999">Mitochondrion inner membrane</keyword>
<evidence type="ECO:0000256" key="12">
    <source>
        <dbReference type="ARBA" id="ARBA00023027"/>
    </source>
</evidence>
<keyword evidence="7 17" id="KW-0812">Transmembrane</keyword>
<evidence type="ECO:0000256" key="6">
    <source>
        <dbReference type="ARBA" id="ARBA00022660"/>
    </source>
</evidence>
<dbReference type="PRINTS" id="PR01434">
    <property type="entry name" value="NADHDHGNASE5"/>
</dbReference>
<reference evidence="21" key="2">
    <citation type="journal article" date="2018" name="Proc. Natl. Acad. Sci. U.S.A.">
        <title>Recurrent symbiont recruitment from fungal parasites in cicadas.</title>
        <authorList>
            <person name="Yu M."/>
            <person name="Moriyama M."/>
            <person name="Lukasik P."/>
            <person name="Vanderpool D."/>
            <person name="Tanahashi M."/>
            <person name="Meng X.-Y."/>
            <person name="McCutcheon J.P."/>
            <person name="Fukatsu T."/>
        </authorList>
    </citation>
    <scope>NUCLEOTIDE SEQUENCE</scope>
    <source>
        <strain evidence="21">EUTCHI</strain>
        <tissue evidence="21">Bacteriome and fat body</tissue>
    </source>
</reference>
<feature type="domain" description="NADH dehydrogenase subunit 5 C-terminal" evidence="20">
    <location>
        <begin position="390"/>
        <end position="564"/>
    </location>
</feature>
<evidence type="ECO:0000259" key="18">
    <source>
        <dbReference type="Pfam" id="PF00361"/>
    </source>
</evidence>
<dbReference type="EMBL" id="MG737719">
    <property type="protein sequence ID" value="AWV83218.1"/>
    <property type="molecule type" value="Genomic_DNA"/>
</dbReference>
<keyword evidence="6" id="KW-0679">Respiratory chain</keyword>
<gene>
    <name evidence="21" type="primary">nad5</name>
</gene>
<feature type="transmembrane region" description="Helical" evidence="17">
    <location>
        <begin position="242"/>
        <end position="262"/>
    </location>
</feature>
<evidence type="ECO:0000256" key="9">
    <source>
        <dbReference type="ARBA" id="ARBA00022967"/>
    </source>
</evidence>
<feature type="transmembrane region" description="Helical" evidence="17">
    <location>
        <begin position="295"/>
        <end position="315"/>
    </location>
</feature>
<keyword evidence="15 17" id="KW-0472">Membrane</keyword>
<comment type="subcellular location">
    <subcellularLocation>
        <location evidence="2">Mitochondrion inner membrane</location>
        <topology evidence="2">Multi-pass membrane protein</topology>
    </subcellularLocation>
</comment>
<dbReference type="Pfam" id="PF00662">
    <property type="entry name" value="Proton_antipo_N"/>
    <property type="match status" value="1"/>
</dbReference>
<dbReference type="AlphaFoldDB" id="A0A344ALH0"/>
<sequence length="564" mass="65028">MTNKKLNMYISIILMVLSMIMLMNSINMIVYNFSIMLEWLIISINSCNIYMTIIFDFMSTLFLSTVMFISSIVIFYSGTYMNNDKNMNRFIYIVMMFVMSMILLIISPNMISLILGWDGLGLVSYCLVIYYQNLNSANAGMLTAIMNRIGDVGILMSIAWMLNFGSWNFCSFIDKMNMGYMIMMVIIASFTKSAQIPFSSWLPAAMAAPTPVSALVHSSTLVTAGIYLLIRFYNIIINFEYLNLFLLVSIMTMIMSGIGANFEFDLKKIIALSTLSQLGIMMSIIMFGYPLLSFFHLIIHALFKASLFLCAGVIIHNFNNNQDIRMMGCLSYQMPLTSTMMNIANLSLCGIPFMSGFYSKDLIVETMASNNINIIIMMLMYLGIGLTSFYSARLTLYSMNFNFNFYKMSSLSEKINSMFKSIFTLTLYSIISGSMFMWLIFSESSLIILSLENKLLTMMMMLTGMWLGYEMSCYMKNYMNMMNEFFGSMWYMKQISTFHNQLIMFNYSINFQKSTDLGWGEYYGPQGIMIMIKYMNMLNMKIIENNFKIQMISFIIWMMLMLMI</sequence>
<feature type="transmembrane region" description="Helical" evidence="17">
    <location>
        <begin position="374"/>
        <end position="396"/>
    </location>
</feature>
<dbReference type="GO" id="GO:0003954">
    <property type="term" value="F:NADH dehydrogenase activity"/>
    <property type="evidence" value="ECO:0007669"/>
    <property type="project" value="TreeGrafter"/>
</dbReference>
<feature type="transmembrane region" description="Helical" evidence="17">
    <location>
        <begin position="417"/>
        <end position="441"/>
    </location>
</feature>
<dbReference type="PANTHER" id="PTHR42829">
    <property type="entry name" value="NADH-UBIQUINONE OXIDOREDUCTASE CHAIN 5"/>
    <property type="match status" value="1"/>
</dbReference>
<feature type="transmembrane region" description="Helical" evidence="17">
    <location>
        <begin position="214"/>
        <end position="236"/>
    </location>
</feature>
<dbReference type="InterPro" id="IPR001516">
    <property type="entry name" value="Proton_antipo_N"/>
</dbReference>
<reference evidence="21" key="1">
    <citation type="journal article" date="2018" name="J. Hered.">
        <title>One hundred mitochondrial genomes of cicadas.</title>
        <authorList>
            <person name="Lukasik P."/>
            <person name="Chong R.A."/>
            <person name="Nazario K."/>
            <person name="Matsuura Y."/>
            <person name="Bublitz D."/>
            <person name="Campbell M.A."/>
            <person name="Meyer M."/>
            <person name="Van Leuven J.T."/>
            <person name="Pessacq P."/>
            <person name="Veloso C."/>
            <person name="Simon C."/>
            <person name="McCutcheon J.P."/>
        </authorList>
    </citation>
    <scope>NUCLEOTIDE SEQUENCE</scope>
    <source>
        <strain evidence="21">EUTCHI</strain>
        <tissue evidence="21">Bacteriome and fat body</tissue>
    </source>
</reference>
<feature type="transmembrane region" description="Helical" evidence="17">
    <location>
        <begin position="447"/>
        <end position="469"/>
    </location>
</feature>
<comment type="function">
    <text evidence="1">Core subunit of the mitochondrial membrane respiratory chain NADH dehydrogenase (Complex I) that is believed to belong to the minimal assembly required for catalysis. Complex I functions in the transfer of electrons from NADH to the respiratory chain. The immediate electron acceptor for the enzyme is believed to be ubiquinone.</text>
</comment>
<protein>
    <recommendedName>
        <fullName evidence="4 17">NADH-ubiquinone oxidoreductase chain 5</fullName>
        <ecNumber evidence="3 17">7.1.1.2</ecNumber>
    </recommendedName>
</protein>
<dbReference type="GO" id="GO:0005743">
    <property type="term" value="C:mitochondrial inner membrane"/>
    <property type="evidence" value="ECO:0007669"/>
    <property type="project" value="UniProtKB-SubCell"/>
</dbReference>
<dbReference type="InterPro" id="IPR003945">
    <property type="entry name" value="NU5C-like"/>
</dbReference>
<evidence type="ECO:0000256" key="2">
    <source>
        <dbReference type="ARBA" id="ARBA00004448"/>
    </source>
</evidence>
<comment type="similarity">
    <text evidence="17">Belongs to the complex I subunit 5 family.</text>
</comment>
<evidence type="ECO:0000256" key="16">
    <source>
        <dbReference type="ARBA" id="ARBA00049551"/>
    </source>
</evidence>
<feature type="transmembrane region" description="Helical" evidence="17">
    <location>
        <begin position="90"/>
        <end position="107"/>
    </location>
</feature>
<evidence type="ECO:0000256" key="8">
    <source>
        <dbReference type="ARBA" id="ARBA00022792"/>
    </source>
</evidence>
<evidence type="ECO:0000259" key="20">
    <source>
        <dbReference type="Pfam" id="PF06455"/>
    </source>
</evidence>
<dbReference type="InterPro" id="IPR001750">
    <property type="entry name" value="ND/Mrp_TM"/>
</dbReference>
<evidence type="ECO:0000313" key="21">
    <source>
        <dbReference type="EMBL" id="AWV83218.1"/>
    </source>
</evidence>
<keyword evidence="13 17" id="KW-0830">Ubiquinone</keyword>
<feature type="transmembrane region" description="Helical" evidence="17">
    <location>
        <begin position="6"/>
        <end position="23"/>
    </location>
</feature>
<evidence type="ECO:0000259" key="19">
    <source>
        <dbReference type="Pfam" id="PF00662"/>
    </source>
</evidence>
<dbReference type="GO" id="GO:0008137">
    <property type="term" value="F:NADH dehydrogenase (ubiquinone) activity"/>
    <property type="evidence" value="ECO:0007669"/>
    <property type="project" value="UniProtKB-EC"/>
</dbReference>
<comment type="function">
    <text evidence="17">Core subunit of the mitochondrial membrane respiratory chain NADH dehydrogenase (Complex I) which catalyzes electron transfer from NADH through the respiratory chain, using ubiquinone as an electron acceptor. Essential for the catalytic activity and assembly of complex I.</text>
</comment>
<organism evidence="21">
    <name type="scientific">Euterpnosia chibensis</name>
    <dbReference type="NCBI Taxonomy" id="2170266"/>
    <lineage>
        <taxon>Eukaryota</taxon>
        <taxon>Metazoa</taxon>
        <taxon>Ecdysozoa</taxon>
        <taxon>Arthropoda</taxon>
        <taxon>Hexapoda</taxon>
        <taxon>Insecta</taxon>
        <taxon>Pterygota</taxon>
        <taxon>Neoptera</taxon>
        <taxon>Paraneoptera</taxon>
        <taxon>Hemiptera</taxon>
        <taxon>Auchenorrhyncha</taxon>
        <taxon>Cicadoidea</taxon>
        <taxon>Cicadidae</taxon>
        <taxon>Cicadinae</taxon>
        <taxon>Leptopsaltriini</taxon>
        <taxon>Euterpnosia</taxon>
    </lineage>
</organism>
<keyword evidence="11 17" id="KW-1133">Transmembrane helix</keyword>
<evidence type="ECO:0000256" key="4">
    <source>
        <dbReference type="ARBA" id="ARBA00021096"/>
    </source>
</evidence>
<evidence type="ECO:0000256" key="11">
    <source>
        <dbReference type="ARBA" id="ARBA00022989"/>
    </source>
</evidence>
<evidence type="ECO:0000256" key="15">
    <source>
        <dbReference type="ARBA" id="ARBA00023136"/>
    </source>
</evidence>
<evidence type="ECO:0000256" key="5">
    <source>
        <dbReference type="ARBA" id="ARBA00022448"/>
    </source>
</evidence>
<evidence type="ECO:0000256" key="1">
    <source>
        <dbReference type="ARBA" id="ARBA00003257"/>
    </source>
</evidence>
<name>A0A344ALH0_9HEMI</name>
<dbReference type="EC" id="7.1.1.2" evidence="3 17"/>
<dbReference type="PANTHER" id="PTHR42829:SF2">
    <property type="entry name" value="NADH-UBIQUINONE OXIDOREDUCTASE CHAIN 5"/>
    <property type="match status" value="1"/>
</dbReference>
<accession>A0A344ALH0</accession>
<evidence type="ECO:0000256" key="14">
    <source>
        <dbReference type="ARBA" id="ARBA00023128"/>
    </source>
</evidence>
<evidence type="ECO:0000256" key="7">
    <source>
        <dbReference type="ARBA" id="ARBA00022692"/>
    </source>
</evidence>
<evidence type="ECO:0000256" key="17">
    <source>
        <dbReference type="RuleBase" id="RU003404"/>
    </source>
</evidence>
<dbReference type="Pfam" id="PF00361">
    <property type="entry name" value="Proton_antipo_M"/>
    <property type="match status" value="1"/>
</dbReference>
<evidence type="ECO:0000256" key="13">
    <source>
        <dbReference type="ARBA" id="ARBA00023075"/>
    </source>
</evidence>
<dbReference type="GO" id="GO:0042773">
    <property type="term" value="P:ATP synthesis coupled electron transport"/>
    <property type="evidence" value="ECO:0007669"/>
    <property type="project" value="InterPro"/>
</dbReference>
<feature type="transmembrane region" description="Helical" evidence="17">
    <location>
        <begin position="336"/>
        <end position="354"/>
    </location>
</feature>
<dbReference type="Pfam" id="PF06455">
    <property type="entry name" value="NADH5_C"/>
    <property type="match status" value="1"/>
</dbReference>
<keyword evidence="14 17" id="KW-0496">Mitochondrion</keyword>